<keyword evidence="4 5" id="KW-0408">Iron</keyword>
<dbReference type="EMBL" id="FOGC01000011">
    <property type="protein sequence ID" value="SER08025.1"/>
    <property type="molecule type" value="Genomic_DNA"/>
</dbReference>
<dbReference type="RefSeq" id="WP_092677425.1">
    <property type="nucleotide sequence ID" value="NZ_FOGC01000011.1"/>
</dbReference>
<dbReference type="PANTHER" id="PTHR16557">
    <property type="entry name" value="ALKYLATED DNA REPAIR PROTEIN ALKB-RELATED"/>
    <property type="match status" value="1"/>
</dbReference>
<evidence type="ECO:0000313" key="7">
    <source>
        <dbReference type="EMBL" id="SER08025.1"/>
    </source>
</evidence>
<evidence type="ECO:0000313" key="8">
    <source>
        <dbReference type="Proteomes" id="UP000242515"/>
    </source>
</evidence>
<keyword evidence="3" id="KW-0560">Oxidoreductase</keyword>
<keyword evidence="1 5" id="KW-0479">Metal-binding</keyword>
<proteinExistence type="predicted"/>
<gene>
    <name evidence="7" type="ORF">SAMN05216522_1117</name>
</gene>
<dbReference type="GO" id="GO:0005737">
    <property type="term" value="C:cytoplasm"/>
    <property type="evidence" value="ECO:0007669"/>
    <property type="project" value="TreeGrafter"/>
</dbReference>
<feature type="binding site" evidence="5">
    <location>
        <position position="126"/>
    </location>
    <ligand>
        <name>Fe cation</name>
        <dbReference type="ChEBI" id="CHEBI:24875"/>
        <note>catalytic</note>
    </ligand>
</feature>
<evidence type="ECO:0000256" key="1">
    <source>
        <dbReference type="ARBA" id="ARBA00022723"/>
    </source>
</evidence>
<dbReference type="Pfam" id="PF13532">
    <property type="entry name" value="2OG-FeII_Oxy_2"/>
    <property type="match status" value="1"/>
</dbReference>
<dbReference type="PROSITE" id="PS51471">
    <property type="entry name" value="FE2OG_OXY"/>
    <property type="match status" value="1"/>
</dbReference>
<dbReference type="OrthoDB" id="9796932at2"/>
<feature type="binding site" evidence="5">
    <location>
        <position position="124"/>
    </location>
    <ligand>
        <name>Fe cation</name>
        <dbReference type="ChEBI" id="CHEBI:24875"/>
        <note>catalytic</note>
    </ligand>
</feature>
<dbReference type="Gene3D" id="2.60.120.590">
    <property type="entry name" value="Alpha-ketoglutarate-dependent dioxygenase AlkB-like"/>
    <property type="match status" value="1"/>
</dbReference>
<evidence type="ECO:0000256" key="3">
    <source>
        <dbReference type="ARBA" id="ARBA00023002"/>
    </source>
</evidence>
<keyword evidence="2 7" id="KW-0223">Dioxygenase</keyword>
<dbReference type="InterPro" id="IPR027450">
    <property type="entry name" value="AlkB-like"/>
</dbReference>
<dbReference type="GO" id="GO:0035513">
    <property type="term" value="P:oxidative RNA demethylation"/>
    <property type="evidence" value="ECO:0007669"/>
    <property type="project" value="TreeGrafter"/>
</dbReference>
<organism evidence="7 8">
    <name type="scientific">Rosenbergiella nectarea</name>
    <dbReference type="NCBI Taxonomy" id="988801"/>
    <lineage>
        <taxon>Bacteria</taxon>
        <taxon>Pseudomonadati</taxon>
        <taxon>Pseudomonadota</taxon>
        <taxon>Gammaproteobacteria</taxon>
        <taxon>Enterobacterales</taxon>
        <taxon>Erwiniaceae</taxon>
        <taxon>Rosenbergiella</taxon>
    </lineage>
</organism>
<dbReference type="GO" id="GO:0035515">
    <property type="term" value="F:oxidative RNA demethylase activity"/>
    <property type="evidence" value="ECO:0007669"/>
    <property type="project" value="TreeGrafter"/>
</dbReference>
<dbReference type="SUPFAM" id="SSF51197">
    <property type="entry name" value="Clavaminate synthase-like"/>
    <property type="match status" value="1"/>
</dbReference>
<dbReference type="GO" id="GO:0008198">
    <property type="term" value="F:ferrous iron binding"/>
    <property type="evidence" value="ECO:0007669"/>
    <property type="project" value="TreeGrafter"/>
</dbReference>
<keyword evidence="8" id="KW-1185">Reference proteome</keyword>
<comment type="cofactor">
    <cofactor evidence="5">
        <name>Fe(2+)</name>
        <dbReference type="ChEBI" id="CHEBI:29033"/>
    </cofactor>
    <text evidence="5">Binds 1 Fe(2+) ion per subunit.</text>
</comment>
<dbReference type="AlphaFoldDB" id="A0A1H9LA49"/>
<dbReference type="InterPro" id="IPR037151">
    <property type="entry name" value="AlkB-like_sf"/>
</dbReference>
<evidence type="ECO:0000256" key="5">
    <source>
        <dbReference type="PIRSR" id="PIRSR604574-2"/>
    </source>
</evidence>
<evidence type="ECO:0000256" key="4">
    <source>
        <dbReference type="ARBA" id="ARBA00023004"/>
    </source>
</evidence>
<dbReference type="InterPro" id="IPR005123">
    <property type="entry name" value="Oxoglu/Fe-dep_dioxygenase_dom"/>
</dbReference>
<dbReference type="GO" id="GO:0035516">
    <property type="term" value="F:broad specificity oxidative DNA demethylase activity"/>
    <property type="evidence" value="ECO:0007669"/>
    <property type="project" value="TreeGrafter"/>
</dbReference>
<protein>
    <submittedName>
        <fullName evidence="7">DNA-N1-methyladenine dioxygenase</fullName>
    </submittedName>
</protein>
<feature type="binding site" evidence="5">
    <location>
        <position position="180"/>
    </location>
    <ligand>
        <name>Fe cation</name>
        <dbReference type="ChEBI" id="CHEBI:24875"/>
        <note>catalytic</note>
    </ligand>
</feature>
<evidence type="ECO:0000256" key="2">
    <source>
        <dbReference type="ARBA" id="ARBA00022964"/>
    </source>
</evidence>
<feature type="domain" description="Fe2OG dioxygenase" evidence="6">
    <location>
        <begin position="106"/>
        <end position="206"/>
    </location>
</feature>
<dbReference type="InterPro" id="IPR004574">
    <property type="entry name" value="Alkb"/>
</dbReference>
<reference evidence="8" key="1">
    <citation type="submission" date="2016-10" db="EMBL/GenBank/DDBJ databases">
        <authorList>
            <person name="Varghese N."/>
            <person name="Submissions S."/>
        </authorList>
    </citation>
    <scope>NUCLEOTIDE SEQUENCE [LARGE SCALE GENOMIC DNA]</scope>
    <source>
        <strain evidence="8">8N4</strain>
    </source>
</reference>
<dbReference type="STRING" id="988801.SAMN05216522_1117"/>
<sequence length="206" mass="22795">MFDFFEDEAPWQEPLASGAVILRRFVQGDDDALFREINRIATQSPFIHRITPGGVKMSVAMTGCGAAQWLSGRDGYLSNAESLPLSDTLLAVAQRAAIAADYPDFVPDSCLINRYAVGSKMTLHQDKNERDLHQPIVSVSLGLPAVFLFGGRQRSDKTNKVLLEHGDVVVWGRESRLCFHGISPLKPGIHPLTGPYRFNITFRKAL</sequence>
<dbReference type="Proteomes" id="UP000242515">
    <property type="component" value="Unassembled WGS sequence"/>
</dbReference>
<dbReference type="PANTHER" id="PTHR16557:SF2">
    <property type="entry name" value="NUCLEIC ACID DIOXYGENASE ALKBH1"/>
    <property type="match status" value="1"/>
</dbReference>
<accession>A0A1H9LA49</accession>
<name>A0A1H9LA49_9GAMM</name>
<evidence type="ECO:0000259" key="6">
    <source>
        <dbReference type="PROSITE" id="PS51471"/>
    </source>
</evidence>
<dbReference type="NCBIfam" id="NF011930">
    <property type="entry name" value="PRK15401.1"/>
    <property type="match status" value="1"/>
</dbReference>